<reference evidence="3" key="1">
    <citation type="journal article" date="2019" name="Mol. Biol. Evol.">
        <title>Blast fungal genomes show frequent chromosomal changes, gene gains and losses, and effector gene turnover.</title>
        <authorList>
            <person name="Gomez Luciano L.B."/>
            <person name="Jason Tsai I."/>
            <person name="Chuma I."/>
            <person name="Tosa Y."/>
            <person name="Chen Y.H."/>
            <person name="Li J.Y."/>
            <person name="Li M.Y."/>
            <person name="Jade Lu M.Y."/>
            <person name="Nakayashiki H."/>
            <person name="Li W.H."/>
        </authorList>
    </citation>
    <scope>NUCLEOTIDE SEQUENCE</scope>
    <source>
        <strain evidence="3">NI907</strain>
    </source>
</reference>
<dbReference type="PANTHER" id="PTHR43544:SF32">
    <property type="entry name" value="CHAIN DEHYDROGENASE, PUTATIVE (AFU_ORTHOLOGUE AFUA_5G01530)-RELATED"/>
    <property type="match status" value="1"/>
</dbReference>
<reference evidence="3" key="3">
    <citation type="submission" date="2025-08" db="UniProtKB">
        <authorList>
            <consortium name="RefSeq"/>
        </authorList>
    </citation>
    <scope>IDENTIFICATION</scope>
    <source>
        <strain evidence="3">NI907</strain>
    </source>
</reference>
<gene>
    <name evidence="3" type="ORF">PgNI_02339</name>
</gene>
<protein>
    <submittedName>
        <fullName evidence="3">Uncharacterized protein</fullName>
    </submittedName>
</protein>
<dbReference type="GO" id="GO:0016491">
    <property type="term" value="F:oxidoreductase activity"/>
    <property type="evidence" value="ECO:0007669"/>
    <property type="project" value="TreeGrafter"/>
</dbReference>
<sequence length="257" mass="27422">MSPSTIVLITGANQGIGYASTKVIASSSDKYHVIVTGRTLEKAEKAVEQLKAEGGLKGTISALQLDQTDVASVERAAAAVDKEFGRLDVLVNNGAMGWVDDMESRMYQYFADILATNVAGPYLVSRTFRPLLKKSSEPRSIYVSSGMGSHQYISSMPDAVKSFGETGIPYPVTKAALNMLAELEAIVHGDEVKTKVFLFCPGLVVSNLRGNSEEMRSMGGAAGDPAVSGQTLLTIIEGKRDADIGKGTIHKDGVYPW</sequence>
<dbReference type="PRINTS" id="PR00081">
    <property type="entry name" value="GDHRDH"/>
</dbReference>
<dbReference type="Proteomes" id="UP000515153">
    <property type="component" value="Unplaced"/>
</dbReference>
<dbReference type="OrthoDB" id="1933717at2759"/>
<comment type="similarity">
    <text evidence="1">Belongs to the short-chain dehydrogenases/reductases (SDR) family.</text>
</comment>
<dbReference type="SUPFAM" id="SSF51735">
    <property type="entry name" value="NAD(P)-binding Rossmann-fold domains"/>
    <property type="match status" value="1"/>
</dbReference>
<dbReference type="GO" id="GO:0005737">
    <property type="term" value="C:cytoplasm"/>
    <property type="evidence" value="ECO:0007669"/>
    <property type="project" value="TreeGrafter"/>
</dbReference>
<organism evidence="2 3">
    <name type="scientific">Pyricularia grisea</name>
    <name type="common">Crabgrass-specific blast fungus</name>
    <name type="synonym">Magnaporthe grisea</name>
    <dbReference type="NCBI Taxonomy" id="148305"/>
    <lineage>
        <taxon>Eukaryota</taxon>
        <taxon>Fungi</taxon>
        <taxon>Dikarya</taxon>
        <taxon>Ascomycota</taxon>
        <taxon>Pezizomycotina</taxon>
        <taxon>Sordariomycetes</taxon>
        <taxon>Sordariomycetidae</taxon>
        <taxon>Magnaporthales</taxon>
        <taxon>Pyriculariaceae</taxon>
        <taxon>Pyricularia</taxon>
    </lineage>
</organism>
<dbReference type="InterPro" id="IPR036291">
    <property type="entry name" value="NAD(P)-bd_dom_sf"/>
</dbReference>
<dbReference type="Pfam" id="PF00106">
    <property type="entry name" value="adh_short"/>
    <property type="match status" value="1"/>
</dbReference>
<reference evidence="3" key="2">
    <citation type="submission" date="2019-10" db="EMBL/GenBank/DDBJ databases">
        <authorList>
            <consortium name="NCBI Genome Project"/>
        </authorList>
    </citation>
    <scope>NUCLEOTIDE SEQUENCE</scope>
    <source>
        <strain evidence="3">NI907</strain>
    </source>
</reference>
<proteinExistence type="inferred from homology"/>
<dbReference type="PANTHER" id="PTHR43544">
    <property type="entry name" value="SHORT-CHAIN DEHYDROGENASE/REDUCTASE"/>
    <property type="match status" value="1"/>
</dbReference>
<dbReference type="RefSeq" id="XP_030987384.1">
    <property type="nucleotide sequence ID" value="XM_031122406.1"/>
</dbReference>
<evidence type="ECO:0000256" key="1">
    <source>
        <dbReference type="ARBA" id="ARBA00006484"/>
    </source>
</evidence>
<name>A0A6P8BK57_PYRGI</name>
<keyword evidence="2" id="KW-1185">Reference proteome</keyword>
<dbReference type="KEGG" id="pgri:PgNI_02339"/>
<dbReference type="InterPro" id="IPR051468">
    <property type="entry name" value="Fungal_SecMetab_SDRs"/>
</dbReference>
<evidence type="ECO:0000313" key="2">
    <source>
        <dbReference type="Proteomes" id="UP000515153"/>
    </source>
</evidence>
<dbReference type="AlphaFoldDB" id="A0A6P8BK57"/>
<dbReference type="GeneID" id="41957318"/>
<evidence type="ECO:0000313" key="3">
    <source>
        <dbReference type="RefSeq" id="XP_030987384.1"/>
    </source>
</evidence>
<dbReference type="GO" id="GO:0019748">
    <property type="term" value="P:secondary metabolic process"/>
    <property type="evidence" value="ECO:0007669"/>
    <property type="project" value="TreeGrafter"/>
</dbReference>
<dbReference type="Gene3D" id="3.40.50.720">
    <property type="entry name" value="NAD(P)-binding Rossmann-like Domain"/>
    <property type="match status" value="1"/>
</dbReference>
<dbReference type="InterPro" id="IPR002347">
    <property type="entry name" value="SDR_fam"/>
</dbReference>
<accession>A0A6P8BK57</accession>